<dbReference type="Proteomes" id="UP000322876">
    <property type="component" value="Unassembled WGS sequence"/>
</dbReference>
<protein>
    <submittedName>
        <fullName evidence="1">Uncharacterized protein</fullName>
    </submittedName>
</protein>
<proteinExistence type="predicted"/>
<comment type="caution">
    <text evidence="1">The sequence shown here is derived from an EMBL/GenBank/DDBJ whole genome shotgun (WGS) entry which is preliminary data.</text>
</comment>
<evidence type="ECO:0000313" key="2">
    <source>
        <dbReference type="Proteomes" id="UP000322876"/>
    </source>
</evidence>
<organism evidence="1 2">
    <name type="scientific">Deferribacter autotrophicus</name>
    <dbReference type="NCBI Taxonomy" id="500465"/>
    <lineage>
        <taxon>Bacteria</taxon>
        <taxon>Pseudomonadati</taxon>
        <taxon>Deferribacterota</taxon>
        <taxon>Deferribacteres</taxon>
        <taxon>Deferribacterales</taxon>
        <taxon>Deferribacteraceae</taxon>
        <taxon>Deferribacter</taxon>
    </lineage>
</organism>
<dbReference type="EMBL" id="VFJB01000007">
    <property type="protein sequence ID" value="KAA0257520.1"/>
    <property type="molecule type" value="Genomic_DNA"/>
</dbReference>
<evidence type="ECO:0000313" key="1">
    <source>
        <dbReference type="EMBL" id="KAA0257520.1"/>
    </source>
</evidence>
<reference evidence="1 2" key="1">
    <citation type="submission" date="2019-06" db="EMBL/GenBank/DDBJ databases">
        <title>Genomic insights into carbon and energy metabolism of Deferribacter autotrophicus revealed new metabolic traits in the phylum Deferribacteres.</title>
        <authorList>
            <person name="Slobodkin A.I."/>
            <person name="Slobodkina G.B."/>
            <person name="Allioux M."/>
            <person name="Alain K."/>
            <person name="Jebbar M."/>
            <person name="Shadrin V."/>
            <person name="Kublanov I.V."/>
            <person name="Toshchakov S.V."/>
            <person name="Bonch-Osmolovskaya E.A."/>
        </authorList>
    </citation>
    <scope>NUCLEOTIDE SEQUENCE [LARGE SCALE GENOMIC DNA]</scope>
    <source>
        <strain evidence="1 2">SL50</strain>
    </source>
</reference>
<name>A0A5A8F237_9BACT</name>
<gene>
    <name evidence="1" type="ORF">FHQ18_09260</name>
</gene>
<dbReference type="AlphaFoldDB" id="A0A5A8F237"/>
<accession>A0A5A8F237</accession>
<keyword evidence="2" id="KW-1185">Reference proteome</keyword>
<dbReference type="RefSeq" id="WP_149266901.1">
    <property type="nucleotide sequence ID" value="NZ_VFJB01000007.1"/>
</dbReference>
<sequence>MLKYSDVVQYLKQKGLKNKYIAEMTGLSCSYIRQYYGNDDCNHTKKKPNAREIKIASILITKRNKSFIDVVEIFSDKYDINVFYESLADEIKKQSLNIVDSFFEDASKLLKLGLSLRQVCKLFEVANDGFTPDHSSLRKHLIKKGIYTKVVNLTTQDKKLTLRDRKKILFFIRKNNLKLRIEDFMLLYSKFSDVHVKTLFELLENSENYEVKKCICCGKEYLFKDKKFRLCPQCRNKASYESHYGSLSI</sequence>